<dbReference type="EMBL" id="WJNG01000001">
    <property type="protein sequence ID" value="MRH41111.1"/>
    <property type="molecule type" value="Genomic_DNA"/>
</dbReference>
<gene>
    <name evidence="4" type="primary">dsdA</name>
    <name evidence="6" type="ORF">GH741_00295</name>
</gene>
<evidence type="ECO:0000256" key="4">
    <source>
        <dbReference type="HAMAP-Rule" id="MF_01030"/>
    </source>
</evidence>
<dbReference type="SUPFAM" id="SSF53686">
    <property type="entry name" value="Tryptophan synthase beta subunit-like PLP-dependent enzymes"/>
    <property type="match status" value="1"/>
</dbReference>
<keyword evidence="2 4" id="KW-0663">Pyridoxal phosphate</keyword>
<keyword evidence="3 4" id="KW-0456">Lyase</keyword>
<comment type="catalytic activity">
    <reaction evidence="4">
        <text>D-serine = pyruvate + NH4(+)</text>
        <dbReference type="Rhea" id="RHEA:13977"/>
        <dbReference type="ChEBI" id="CHEBI:15361"/>
        <dbReference type="ChEBI" id="CHEBI:28938"/>
        <dbReference type="ChEBI" id="CHEBI:35247"/>
        <dbReference type="EC" id="4.3.1.18"/>
    </reaction>
</comment>
<comment type="similarity">
    <text evidence="4">Belongs to the serine/threonine dehydratase family. DsdA subfamily.</text>
</comment>
<dbReference type="InterPro" id="IPR036052">
    <property type="entry name" value="TrpB-like_PALP_sf"/>
</dbReference>
<comment type="caution">
    <text evidence="6">The sequence shown here is derived from an EMBL/GenBank/DDBJ whole genome shotgun (WGS) entry which is preliminary data.</text>
</comment>
<feature type="domain" description="Tryptophan synthase beta chain-like PALP" evidence="5">
    <location>
        <begin position="95"/>
        <end position="411"/>
    </location>
</feature>
<dbReference type="Proteomes" id="UP000799092">
    <property type="component" value="Unassembled WGS sequence"/>
</dbReference>
<dbReference type="GO" id="GO:0009097">
    <property type="term" value="P:isoleucine biosynthetic process"/>
    <property type="evidence" value="ECO:0007669"/>
    <property type="project" value="TreeGrafter"/>
</dbReference>
<dbReference type="RefSeq" id="WP_153734782.1">
    <property type="nucleotide sequence ID" value="NZ_WJNG01000001.1"/>
</dbReference>
<dbReference type="PANTHER" id="PTHR48078:SF9">
    <property type="entry name" value="D-SERINE DEHYDRATASE"/>
    <property type="match status" value="1"/>
</dbReference>
<evidence type="ECO:0000256" key="2">
    <source>
        <dbReference type="ARBA" id="ARBA00022898"/>
    </source>
</evidence>
<organism evidence="6 7">
    <name type="scientific">Aquibacillus halophilus</name>
    <dbReference type="NCBI Taxonomy" id="930132"/>
    <lineage>
        <taxon>Bacteria</taxon>
        <taxon>Bacillati</taxon>
        <taxon>Bacillota</taxon>
        <taxon>Bacilli</taxon>
        <taxon>Bacillales</taxon>
        <taxon>Bacillaceae</taxon>
        <taxon>Aquibacillus</taxon>
    </lineage>
</organism>
<sequence length="429" mass="47195">MEKSIEQWTKEIPELKDVVGLKPIFWQNPHVDIGSLADVAVKKEDILDAMARWERFAPYLSTVFPEIEETGGIIDSPLKKIDSMKKALIKHYDHSFAGDLYLKCDNELPIAGSIKARGGFYEILKYAEKLAIDNDMLSLKDNYQVLSEPRFKEFFSSYSIGVSSTGNLALSIGIISAKLGFNVDVYMSADAKQWKKDLLRTKGVNVFESKGDFSKAVTEGRERTSKDPKAYFVDDENSRDLFLGYSTAALHLKKQLDAKGIAVDENNPLNVYLPCGVGGSPGGITFGLKTLFGSNVHCYLVEPTHTPSVLIGLLTGEHEKVSVSDFGIDGVTEADGLAVGRPSAFATKVIERLVDGIYTIEDDTFFKLLTLIVDSEKMKLEPSATAGLIGPTKLTQQKDLPKQTTHIAWATGGALVPESYMKEAYENGK</sequence>
<accession>A0A6A8DBG8</accession>
<protein>
    <recommendedName>
        <fullName evidence="4">Probable D-serine dehydratase</fullName>
        <ecNumber evidence="4">4.3.1.18</ecNumber>
    </recommendedName>
    <alternativeName>
        <fullName evidence="4">D-serine deaminase</fullName>
        <shortName evidence="4">DSD</shortName>
    </alternativeName>
</protein>
<evidence type="ECO:0000256" key="3">
    <source>
        <dbReference type="ARBA" id="ARBA00023239"/>
    </source>
</evidence>
<evidence type="ECO:0000259" key="5">
    <source>
        <dbReference type="Pfam" id="PF00291"/>
    </source>
</evidence>
<dbReference type="InterPro" id="IPR050147">
    <property type="entry name" value="Ser/Thr_Dehydratase"/>
</dbReference>
<dbReference type="GO" id="GO:0036088">
    <property type="term" value="P:D-serine catabolic process"/>
    <property type="evidence" value="ECO:0007669"/>
    <property type="project" value="TreeGrafter"/>
</dbReference>
<name>A0A6A8DBG8_9BACI</name>
<dbReference type="InterPro" id="IPR011780">
    <property type="entry name" value="D_Ser_am_lyase"/>
</dbReference>
<evidence type="ECO:0000313" key="7">
    <source>
        <dbReference type="Proteomes" id="UP000799092"/>
    </source>
</evidence>
<evidence type="ECO:0000313" key="6">
    <source>
        <dbReference type="EMBL" id="MRH41111.1"/>
    </source>
</evidence>
<keyword evidence="7" id="KW-1185">Reference proteome</keyword>
<dbReference type="NCBIfam" id="NF002823">
    <property type="entry name" value="PRK02991.1"/>
    <property type="match status" value="1"/>
</dbReference>
<feature type="modified residue" description="N6-(pyridoxal phosphate)lysine" evidence="4">
    <location>
        <position position="115"/>
    </location>
</feature>
<dbReference type="OrthoDB" id="9780546at2"/>
<dbReference type="GO" id="GO:0016836">
    <property type="term" value="F:hydro-lyase activity"/>
    <property type="evidence" value="ECO:0007669"/>
    <property type="project" value="UniProtKB-UniRule"/>
</dbReference>
<dbReference type="HAMAP" id="MF_01030">
    <property type="entry name" value="D_Ser_dehydrat"/>
    <property type="match status" value="1"/>
</dbReference>
<dbReference type="GO" id="GO:0008721">
    <property type="term" value="F:D-serine ammonia-lyase activity"/>
    <property type="evidence" value="ECO:0007669"/>
    <property type="project" value="UniProtKB-EC"/>
</dbReference>
<dbReference type="EC" id="4.3.1.18" evidence="4"/>
<dbReference type="GO" id="GO:0030170">
    <property type="term" value="F:pyridoxal phosphate binding"/>
    <property type="evidence" value="ECO:0007669"/>
    <property type="project" value="InterPro"/>
</dbReference>
<dbReference type="InterPro" id="IPR001926">
    <property type="entry name" value="TrpB-like_PALP"/>
</dbReference>
<proteinExistence type="inferred from homology"/>
<evidence type="ECO:0000256" key="1">
    <source>
        <dbReference type="ARBA" id="ARBA00001933"/>
    </source>
</evidence>
<dbReference type="PANTHER" id="PTHR48078">
    <property type="entry name" value="THREONINE DEHYDRATASE, MITOCHONDRIAL-RELATED"/>
    <property type="match status" value="1"/>
</dbReference>
<dbReference type="Gene3D" id="3.40.50.1100">
    <property type="match status" value="2"/>
</dbReference>
<dbReference type="Pfam" id="PF00291">
    <property type="entry name" value="PALP"/>
    <property type="match status" value="1"/>
</dbReference>
<reference evidence="6" key="1">
    <citation type="submission" date="2019-11" db="EMBL/GenBank/DDBJ databases">
        <authorList>
            <person name="Li J."/>
        </authorList>
    </citation>
    <scope>NUCLEOTIDE SEQUENCE</scope>
    <source>
        <strain evidence="6">B6B</strain>
    </source>
</reference>
<dbReference type="NCBIfam" id="TIGR02035">
    <property type="entry name" value="D_Ser_am_lyase"/>
    <property type="match status" value="1"/>
</dbReference>
<dbReference type="AlphaFoldDB" id="A0A6A8DBG8"/>
<comment type="cofactor">
    <cofactor evidence="1 4">
        <name>pyridoxal 5'-phosphate</name>
        <dbReference type="ChEBI" id="CHEBI:597326"/>
    </cofactor>
</comment>